<keyword evidence="5 19" id="KW-0812">Transmembrane</keyword>
<dbReference type="PROSITE" id="PS50011">
    <property type="entry name" value="PROTEIN_KINASE_DOM"/>
    <property type="match status" value="1"/>
</dbReference>
<dbReference type="InterPro" id="IPR008271">
    <property type="entry name" value="Ser/Thr_kinase_AS"/>
</dbReference>
<dbReference type="Pfam" id="PF00069">
    <property type="entry name" value="Pkinase"/>
    <property type="match status" value="1"/>
</dbReference>
<dbReference type="PROSITE" id="PS00107">
    <property type="entry name" value="PROTEIN_KINASE_ATP"/>
    <property type="match status" value="1"/>
</dbReference>
<evidence type="ECO:0000256" key="11">
    <source>
        <dbReference type="ARBA" id="ARBA00022989"/>
    </source>
</evidence>
<evidence type="ECO:0000256" key="17">
    <source>
        <dbReference type="ARBA" id="ARBA00048679"/>
    </source>
</evidence>
<evidence type="ECO:0000259" key="21">
    <source>
        <dbReference type="PROSITE" id="PS51473"/>
    </source>
</evidence>
<dbReference type="Gene3D" id="3.30.200.20">
    <property type="entry name" value="Phosphorylase Kinase, domain 1"/>
    <property type="match status" value="1"/>
</dbReference>
<feature type="transmembrane region" description="Helical" evidence="19">
    <location>
        <begin position="171"/>
        <end position="197"/>
    </location>
</feature>
<keyword evidence="4" id="KW-0808">Transferase</keyword>
<feature type="domain" description="Protein kinase" evidence="20">
    <location>
        <begin position="249"/>
        <end position="530"/>
    </location>
</feature>
<evidence type="ECO:0000256" key="13">
    <source>
        <dbReference type="ARBA" id="ARBA00023157"/>
    </source>
</evidence>
<dbReference type="Gene3D" id="1.10.510.10">
    <property type="entry name" value="Transferase(Phosphotransferase) domain 1"/>
    <property type="match status" value="1"/>
</dbReference>
<evidence type="ECO:0000313" key="22">
    <source>
        <dbReference type="EMBL" id="KAK9706483.1"/>
    </source>
</evidence>
<keyword evidence="11 19" id="KW-1133">Transmembrane helix</keyword>
<keyword evidence="9" id="KW-0418">Kinase</keyword>
<evidence type="ECO:0000256" key="7">
    <source>
        <dbReference type="ARBA" id="ARBA00022737"/>
    </source>
</evidence>
<dbReference type="InterPro" id="IPR011009">
    <property type="entry name" value="Kinase-like_dom_sf"/>
</dbReference>
<dbReference type="CDD" id="cd14066">
    <property type="entry name" value="STKc_IRAK"/>
    <property type="match status" value="1"/>
</dbReference>
<comment type="catalytic activity">
    <reaction evidence="17">
        <text>L-seryl-[protein] + ATP = O-phospho-L-seryl-[protein] + ADP + H(+)</text>
        <dbReference type="Rhea" id="RHEA:17989"/>
        <dbReference type="Rhea" id="RHEA-COMP:9863"/>
        <dbReference type="Rhea" id="RHEA-COMP:11604"/>
        <dbReference type="ChEBI" id="CHEBI:15378"/>
        <dbReference type="ChEBI" id="CHEBI:29999"/>
        <dbReference type="ChEBI" id="CHEBI:30616"/>
        <dbReference type="ChEBI" id="CHEBI:83421"/>
        <dbReference type="ChEBI" id="CHEBI:456216"/>
        <dbReference type="EC" id="2.7.11.1"/>
    </reaction>
</comment>
<reference evidence="22" key="1">
    <citation type="submission" date="2024-03" db="EMBL/GenBank/DDBJ databases">
        <title>WGS assembly of Saponaria officinalis var. Norfolk2.</title>
        <authorList>
            <person name="Jenkins J."/>
            <person name="Shu S."/>
            <person name="Grimwood J."/>
            <person name="Barry K."/>
            <person name="Goodstein D."/>
            <person name="Schmutz J."/>
            <person name="Leebens-Mack J."/>
            <person name="Osbourn A."/>
        </authorList>
    </citation>
    <scope>NUCLEOTIDE SEQUENCE [LARGE SCALE GENOMIC DNA]</scope>
    <source>
        <strain evidence="22">JIC</strain>
    </source>
</reference>
<evidence type="ECO:0000256" key="12">
    <source>
        <dbReference type="ARBA" id="ARBA00023136"/>
    </source>
</evidence>
<dbReference type="FunFam" id="3.30.200.20:FF:000162">
    <property type="entry name" value="Adenine nucleotide alpha hydrolase-like domain kinase"/>
    <property type="match status" value="1"/>
</dbReference>
<sequence length="577" mass="63773">MAWYEECIFRYAEYNIFSISESGPGPGVADCSDGQISNITEFEEILDTAMTELINNTTSSTSSNFASSKMKFGSHEHLYSFVQCTPDISRQSCRSCLYNALLSATTLGSECSIVMIFYESCQLRYNTTGPFLTNAPSTPNTPPALPPSPAPSRAPVIAKAPLTRNKTSSNVAVIAAIAVCASVGLLALCAFFCVCLFRKKPTQASRDGPPKLSAVVLLDGGVKSDVDGLGETEFEQYNFKTLRIATKDFSDENMLGEGGFGIVYKGTLKNGQQLAIKRLSGGTSGQGTKEFMTEARILAKLQHRNLVKLVGFCSERDEKLLVYEFMSNSSLDRFLFDPLKQPLLDWITRKTITVGIARGLQYLHEDSRLTIIHRDLKPGNILLDNEMTPKIADFGLAKLFERAQKFGNTIRIAGTQGYMAPEYLTTGDYSDKSDVYSYGIMLLEIISGQKNRMSRQTPPKEDLSIQAWRLWNEERSFEITDPILLDNCPRVEVLRNIQIGLLCVQPNAEERPPMTAVVLMLTCAVDLPFPAAPIMSSAQFNMPMNYSGTQQSSVDRSSTKSVTRSFDVTHALHPIPR</sequence>
<keyword evidence="7" id="KW-0677">Repeat</keyword>
<evidence type="ECO:0000256" key="6">
    <source>
        <dbReference type="ARBA" id="ARBA00022729"/>
    </source>
</evidence>
<dbReference type="CDD" id="cd23509">
    <property type="entry name" value="Gnk2-like"/>
    <property type="match status" value="1"/>
</dbReference>
<keyword evidence="6" id="KW-0732">Signal</keyword>
<keyword evidence="3" id="KW-0723">Serine/threonine-protein kinase</keyword>
<accession>A0AAW1JTK8</accession>
<dbReference type="Pfam" id="PF01657">
    <property type="entry name" value="Stress-antifung"/>
    <property type="match status" value="1"/>
</dbReference>
<keyword evidence="23" id="KW-1185">Reference proteome</keyword>
<dbReference type="InterPro" id="IPR000719">
    <property type="entry name" value="Prot_kinase_dom"/>
</dbReference>
<evidence type="ECO:0000256" key="1">
    <source>
        <dbReference type="ARBA" id="ARBA00004167"/>
    </source>
</evidence>
<dbReference type="SUPFAM" id="SSF56112">
    <property type="entry name" value="Protein kinase-like (PK-like)"/>
    <property type="match status" value="1"/>
</dbReference>
<dbReference type="PROSITE" id="PS51473">
    <property type="entry name" value="GNK2"/>
    <property type="match status" value="1"/>
</dbReference>
<evidence type="ECO:0000313" key="23">
    <source>
        <dbReference type="Proteomes" id="UP001443914"/>
    </source>
</evidence>
<evidence type="ECO:0000256" key="9">
    <source>
        <dbReference type="ARBA" id="ARBA00022777"/>
    </source>
</evidence>
<dbReference type="InterPro" id="IPR017441">
    <property type="entry name" value="Protein_kinase_ATP_BS"/>
</dbReference>
<evidence type="ECO:0000256" key="14">
    <source>
        <dbReference type="ARBA" id="ARBA00023170"/>
    </source>
</evidence>
<evidence type="ECO:0000256" key="15">
    <source>
        <dbReference type="ARBA" id="ARBA00023180"/>
    </source>
</evidence>
<evidence type="ECO:0000256" key="3">
    <source>
        <dbReference type="ARBA" id="ARBA00022527"/>
    </source>
</evidence>
<evidence type="ECO:0000256" key="10">
    <source>
        <dbReference type="ARBA" id="ARBA00022840"/>
    </source>
</evidence>
<dbReference type="PROSITE" id="PS00108">
    <property type="entry name" value="PROTEIN_KINASE_ST"/>
    <property type="match status" value="1"/>
</dbReference>
<keyword evidence="14" id="KW-0675">Receptor</keyword>
<dbReference type="FunFam" id="1.10.510.10:FF:000060">
    <property type="entry name" value="G-type lectin S-receptor-like serine/threonine-protein kinase"/>
    <property type="match status" value="1"/>
</dbReference>
<feature type="binding site" evidence="18">
    <location>
        <position position="277"/>
    </location>
    <ligand>
        <name>ATP</name>
        <dbReference type="ChEBI" id="CHEBI:30616"/>
    </ligand>
</feature>
<gene>
    <name evidence="22" type="ORF">RND81_07G128700</name>
</gene>
<dbReference type="InterPro" id="IPR038408">
    <property type="entry name" value="GNK2_sf"/>
</dbReference>
<keyword evidence="8 18" id="KW-0547">Nucleotide-binding</keyword>
<evidence type="ECO:0000256" key="8">
    <source>
        <dbReference type="ARBA" id="ARBA00022741"/>
    </source>
</evidence>
<evidence type="ECO:0000256" key="18">
    <source>
        <dbReference type="PROSITE-ProRule" id="PRU10141"/>
    </source>
</evidence>
<evidence type="ECO:0000256" key="5">
    <source>
        <dbReference type="ARBA" id="ARBA00022692"/>
    </source>
</evidence>
<evidence type="ECO:0000259" key="20">
    <source>
        <dbReference type="PROSITE" id="PS50011"/>
    </source>
</evidence>
<dbReference type="GO" id="GO:0005524">
    <property type="term" value="F:ATP binding"/>
    <property type="evidence" value="ECO:0007669"/>
    <property type="project" value="UniProtKB-UniRule"/>
</dbReference>
<protein>
    <recommendedName>
        <fullName evidence="2">non-specific serine/threonine protein kinase</fullName>
        <ecNumber evidence="2">2.7.11.1</ecNumber>
    </recommendedName>
</protein>
<feature type="domain" description="Gnk2-homologous" evidence="21">
    <location>
        <begin position="24"/>
        <end position="130"/>
    </location>
</feature>
<comment type="catalytic activity">
    <reaction evidence="16">
        <text>L-threonyl-[protein] + ATP = O-phospho-L-threonyl-[protein] + ADP + H(+)</text>
        <dbReference type="Rhea" id="RHEA:46608"/>
        <dbReference type="Rhea" id="RHEA-COMP:11060"/>
        <dbReference type="Rhea" id="RHEA-COMP:11605"/>
        <dbReference type="ChEBI" id="CHEBI:15378"/>
        <dbReference type="ChEBI" id="CHEBI:30013"/>
        <dbReference type="ChEBI" id="CHEBI:30616"/>
        <dbReference type="ChEBI" id="CHEBI:61977"/>
        <dbReference type="ChEBI" id="CHEBI:456216"/>
        <dbReference type="EC" id="2.7.11.1"/>
    </reaction>
</comment>
<evidence type="ECO:0000256" key="2">
    <source>
        <dbReference type="ARBA" id="ARBA00012513"/>
    </source>
</evidence>
<dbReference type="Gene3D" id="3.30.430.20">
    <property type="entry name" value="Gnk2 domain, C-X8-C-X2-C motif"/>
    <property type="match status" value="1"/>
</dbReference>
<keyword evidence="10 18" id="KW-0067">ATP-binding</keyword>
<comment type="caution">
    <text evidence="22">The sequence shown here is derived from an EMBL/GenBank/DDBJ whole genome shotgun (WGS) entry which is preliminary data.</text>
</comment>
<dbReference type="SMART" id="SM00220">
    <property type="entry name" value="S_TKc"/>
    <property type="match status" value="1"/>
</dbReference>
<dbReference type="Proteomes" id="UP001443914">
    <property type="component" value="Unassembled WGS sequence"/>
</dbReference>
<dbReference type="EC" id="2.7.11.1" evidence="2"/>
<keyword evidence="15" id="KW-0325">Glycoprotein</keyword>
<keyword evidence="13" id="KW-1015">Disulfide bond</keyword>
<organism evidence="22 23">
    <name type="scientific">Saponaria officinalis</name>
    <name type="common">Common soapwort</name>
    <name type="synonym">Lychnis saponaria</name>
    <dbReference type="NCBI Taxonomy" id="3572"/>
    <lineage>
        <taxon>Eukaryota</taxon>
        <taxon>Viridiplantae</taxon>
        <taxon>Streptophyta</taxon>
        <taxon>Embryophyta</taxon>
        <taxon>Tracheophyta</taxon>
        <taxon>Spermatophyta</taxon>
        <taxon>Magnoliopsida</taxon>
        <taxon>eudicotyledons</taxon>
        <taxon>Gunneridae</taxon>
        <taxon>Pentapetalae</taxon>
        <taxon>Caryophyllales</taxon>
        <taxon>Caryophyllaceae</taxon>
        <taxon>Caryophylleae</taxon>
        <taxon>Saponaria</taxon>
    </lineage>
</organism>
<dbReference type="PANTHER" id="PTHR27002">
    <property type="entry name" value="RECEPTOR-LIKE SERINE/THREONINE-PROTEIN KINASE SD1-8"/>
    <property type="match status" value="1"/>
</dbReference>
<dbReference type="GO" id="GO:0005886">
    <property type="term" value="C:plasma membrane"/>
    <property type="evidence" value="ECO:0007669"/>
    <property type="project" value="TreeGrafter"/>
</dbReference>
<evidence type="ECO:0000256" key="4">
    <source>
        <dbReference type="ARBA" id="ARBA00022679"/>
    </source>
</evidence>
<dbReference type="InterPro" id="IPR002902">
    <property type="entry name" value="GNK2"/>
</dbReference>
<dbReference type="GO" id="GO:0004674">
    <property type="term" value="F:protein serine/threonine kinase activity"/>
    <property type="evidence" value="ECO:0007669"/>
    <property type="project" value="UniProtKB-KW"/>
</dbReference>
<evidence type="ECO:0000256" key="19">
    <source>
        <dbReference type="SAM" id="Phobius"/>
    </source>
</evidence>
<proteinExistence type="predicted"/>
<name>A0AAW1JTK8_SAPOF</name>
<comment type="subcellular location">
    <subcellularLocation>
        <location evidence="1">Membrane</location>
        <topology evidence="1">Single-pass membrane protein</topology>
    </subcellularLocation>
</comment>
<dbReference type="EMBL" id="JBDFQZ010000007">
    <property type="protein sequence ID" value="KAK9706483.1"/>
    <property type="molecule type" value="Genomic_DNA"/>
</dbReference>
<dbReference type="AlphaFoldDB" id="A0AAW1JTK8"/>
<keyword evidence="12 19" id="KW-0472">Membrane</keyword>
<evidence type="ECO:0000256" key="16">
    <source>
        <dbReference type="ARBA" id="ARBA00047899"/>
    </source>
</evidence>